<dbReference type="InterPro" id="IPR050855">
    <property type="entry name" value="NDM-1-like"/>
</dbReference>
<dbReference type="PANTHER" id="PTHR42951">
    <property type="entry name" value="METALLO-BETA-LACTAMASE DOMAIN-CONTAINING"/>
    <property type="match status" value="1"/>
</dbReference>
<feature type="chain" id="PRO_5046545658" evidence="1">
    <location>
        <begin position="23"/>
        <end position="279"/>
    </location>
</feature>
<dbReference type="Gene3D" id="3.60.15.10">
    <property type="entry name" value="Ribonuclease Z/Hydroxyacylglutathione hydrolase-like"/>
    <property type="match status" value="1"/>
</dbReference>
<dbReference type="SUPFAM" id="SSF56281">
    <property type="entry name" value="Metallo-hydrolase/oxidoreductase"/>
    <property type="match status" value="1"/>
</dbReference>
<evidence type="ECO:0000313" key="3">
    <source>
        <dbReference type="EMBL" id="MCG2671759.1"/>
    </source>
</evidence>
<dbReference type="InterPro" id="IPR001279">
    <property type="entry name" value="Metallo-B-lactamas"/>
</dbReference>
<name>A0ABS9LXJ8_9BRAD</name>
<evidence type="ECO:0000313" key="4">
    <source>
        <dbReference type="Proteomes" id="UP001139012"/>
    </source>
</evidence>
<dbReference type="SMART" id="SM00849">
    <property type="entry name" value="Lactamase_B"/>
    <property type="match status" value="1"/>
</dbReference>
<comment type="caution">
    <text evidence="3">The sequence shown here is derived from an EMBL/GenBank/DDBJ whole genome shotgun (WGS) entry which is preliminary data.</text>
</comment>
<dbReference type="RefSeq" id="WP_237873152.1">
    <property type="nucleotide sequence ID" value="NZ_JAKLUA010000015.1"/>
</dbReference>
<evidence type="ECO:0000259" key="2">
    <source>
        <dbReference type="SMART" id="SM00849"/>
    </source>
</evidence>
<organism evidence="3 4">
    <name type="scientific">Bradyrhizobium zhengyangense</name>
    <dbReference type="NCBI Taxonomy" id="2911009"/>
    <lineage>
        <taxon>Bacteria</taxon>
        <taxon>Pseudomonadati</taxon>
        <taxon>Pseudomonadota</taxon>
        <taxon>Alphaproteobacteria</taxon>
        <taxon>Hyphomicrobiales</taxon>
        <taxon>Nitrobacteraceae</taxon>
        <taxon>Bradyrhizobium</taxon>
    </lineage>
</organism>
<dbReference type="Proteomes" id="UP001139012">
    <property type="component" value="Unassembled WGS sequence"/>
</dbReference>
<feature type="signal peptide" evidence="1">
    <location>
        <begin position="1"/>
        <end position="22"/>
    </location>
</feature>
<sequence length="279" mass="30336">MPKFIGMIAGVALGLVSTALFGQNAALTDPPAVAAHLAEAREFAGDLYLPVQQHLCYIHSPEDEARVADRKARNRLGPTPVFDNFYYVGTQEVSAWALTTSDGIILFDSLNNPDEAKAYIVQGLRDLGLNPGQVKYVVITHGHGDHFGGAQYIRDTFGARLVASAVDWDVMANGINRFPPQWRDVVPQRDMVLADGQTLTLGDASITFHITPGHTQGTLSSIFRVQDHGKSHVVAFWVALGFPPTPNRCGNTFNPTRISVGLPTLRAPRWVSPTILTPT</sequence>
<reference evidence="3" key="1">
    <citation type="submission" date="2022-01" db="EMBL/GenBank/DDBJ databases">
        <title>Genome sequnece data of strain Bradyrhizobium sp. nov.</title>
        <authorList>
            <person name="Zhang J."/>
        </authorList>
    </citation>
    <scope>NUCLEOTIDE SEQUENCE</scope>
    <source>
        <strain evidence="3">WYCCWR 12774</strain>
    </source>
</reference>
<proteinExistence type="predicted"/>
<accession>A0ABS9LXJ8</accession>
<keyword evidence="1" id="KW-0732">Signal</keyword>
<feature type="domain" description="Metallo-beta-lactamase" evidence="2">
    <location>
        <begin position="92"/>
        <end position="275"/>
    </location>
</feature>
<dbReference type="InterPro" id="IPR036866">
    <property type="entry name" value="RibonucZ/Hydroxyglut_hydro"/>
</dbReference>
<evidence type="ECO:0000256" key="1">
    <source>
        <dbReference type="SAM" id="SignalP"/>
    </source>
</evidence>
<keyword evidence="4" id="KW-1185">Reference proteome</keyword>
<protein>
    <submittedName>
        <fullName evidence="3">MBL fold metallo-hydrolase</fullName>
    </submittedName>
</protein>
<dbReference type="Pfam" id="PF00753">
    <property type="entry name" value="Lactamase_B"/>
    <property type="match status" value="1"/>
</dbReference>
<gene>
    <name evidence="3" type="ORF">L6637_32920</name>
</gene>
<dbReference type="EMBL" id="JAKLUA010000015">
    <property type="protein sequence ID" value="MCG2671759.1"/>
    <property type="molecule type" value="Genomic_DNA"/>
</dbReference>